<organism evidence="1">
    <name type="scientific">marine sediment metagenome</name>
    <dbReference type="NCBI Taxonomy" id="412755"/>
    <lineage>
        <taxon>unclassified sequences</taxon>
        <taxon>metagenomes</taxon>
        <taxon>ecological metagenomes</taxon>
    </lineage>
</organism>
<proteinExistence type="predicted"/>
<protein>
    <submittedName>
        <fullName evidence="1">Uncharacterized protein</fullName>
    </submittedName>
</protein>
<dbReference type="AlphaFoldDB" id="X1QSA0"/>
<reference evidence="1" key="1">
    <citation type="journal article" date="2014" name="Front. Microbiol.">
        <title>High frequency of phylogenetically diverse reductive dehalogenase-homologous genes in deep subseafloor sedimentary metagenomes.</title>
        <authorList>
            <person name="Kawai M."/>
            <person name="Futagami T."/>
            <person name="Toyoda A."/>
            <person name="Takaki Y."/>
            <person name="Nishi S."/>
            <person name="Hori S."/>
            <person name="Arai W."/>
            <person name="Tsubouchi T."/>
            <person name="Morono Y."/>
            <person name="Uchiyama I."/>
            <person name="Ito T."/>
            <person name="Fujiyama A."/>
            <person name="Inagaki F."/>
            <person name="Takami H."/>
        </authorList>
    </citation>
    <scope>NUCLEOTIDE SEQUENCE</scope>
    <source>
        <strain evidence="1">Expedition CK06-06</strain>
    </source>
</reference>
<evidence type="ECO:0000313" key="1">
    <source>
        <dbReference type="EMBL" id="GAI46139.1"/>
    </source>
</evidence>
<dbReference type="EMBL" id="BARV01024370">
    <property type="protein sequence ID" value="GAI46139.1"/>
    <property type="molecule type" value="Genomic_DNA"/>
</dbReference>
<gene>
    <name evidence="1" type="ORF">S06H3_39799</name>
</gene>
<sequence>MKVPEPINNQEQIEETISRLQSAKHASFLRQSVPILFGSWREQLGKHAEEALPIIGEELGISVGNSLMDLLVSAGGIPFTTDIAMQLLCQYHTD</sequence>
<feature type="non-terminal residue" evidence="1">
    <location>
        <position position="94"/>
    </location>
</feature>
<accession>X1QSA0</accession>
<name>X1QSA0_9ZZZZ</name>
<comment type="caution">
    <text evidence="1">The sequence shown here is derived from an EMBL/GenBank/DDBJ whole genome shotgun (WGS) entry which is preliminary data.</text>
</comment>